<dbReference type="GO" id="GO:0016740">
    <property type="term" value="F:transferase activity"/>
    <property type="evidence" value="ECO:0007669"/>
    <property type="project" value="UniProtKB-KW"/>
</dbReference>
<dbReference type="InterPro" id="IPR045355">
    <property type="entry name" value="PolyA_pol_cat_su"/>
</dbReference>
<dbReference type="Pfam" id="PF19244">
    <property type="entry name" value="Poly_A_pol_cat"/>
    <property type="match status" value="1"/>
</dbReference>
<evidence type="ECO:0000256" key="4">
    <source>
        <dbReference type="ARBA" id="ARBA00022741"/>
    </source>
</evidence>
<evidence type="ECO:0000259" key="9">
    <source>
        <dbReference type="Pfam" id="PF19244"/>
    </source>
</evidence>
<feature type="compositionally biased region" description="Basic residues" evidence="8">
    <location>
        <begin position="475"/>
        <end position="489"/>
    </location>
</feature>
<dbReference type="CDD" id="cd20921">
    <property type="entry name" value="polyA_pol_Pycodna"/>
    <property type="match status" value="1"/>
</dbReference>
<comment type="subcellular location">
    <subcellularLocation>
        <location evidence="1">Virion</location>
    </subcellularLocation>
</comment>
<dbReference type="GO" id="GO:0005524">
    <property type="term" value="F:ATP binding"/>
    <property type="evidence" value="ECO:0007669"/>
    <property type="project" value="UniProtKB-KW"/>
</dbReference>
<evidence type="ECO:0000256" key="5">
    <source>
        <dbReference type="ARBA" id="ARBA00022840"/>
    </source>
</evidence>
<keyword evidence="6" id="KW-0946">Virion</keyword>
<feature type="domain" description="Poly(A) polymerase catalytic subunit" evidence="9">
    <location>
        <begin position="49"/>
        <end position="177"/>
    </location>
</feature>
<keyword evidence="5" id="KW-0067">ATP-binding</keyword>
<proteinExistence type="predicted"/>
<dbReference type="GO" id="GO:0044423">
    <property type="term" value="C:virion component"/>
    <property type="evidence" value="ECO:0007669"/>
    <property type="project" value="UniProtKB-KW"/>
</dbReference>
<keyword evidence="4" id="KW-0547">Nucleotide-binding</keyword>
<evidence type="ECO:0000256" key="3">
    <source>
        <dbReference type="ARBA" id="ARBA00022679"/>
    </source>
</evidence>
<protein>
    <recommendedName>
        <fullName evidence="9">Poly(A) polymerase catalytic subunit domain-containing protein</fullName>
    </recommendedName>
</protein>
<keyword evidence="7" id="KW-0804">Transcription</keyword>
<name>A0A6C0HWE0_9ZZZZ</name>
<sequence length="518" mass="60192">MKYKTKVCDDNMTFQDCELAILRHAVDESEEQARAVGVRNAEIDRIIDVLEDFLIRKQLVCYGGTAINNILPREAQFYNRDIEIPDYDFYSPHAMEDAIELADIYAKKGYAEVEAKAGVHFGTYKVFVNFTPIADITYIPESLFSMVKKESISVAGIKYSPPDFLRMNMYLELSRPKGDVSRWEKVLKRLTILNEHYPFKVEYDCHMVDFQRRMTDIPKITDSADSEEEIQQKIYTTIRDAFIDQGVVFFGGYASGLYSKYMPIKQRRLIEKVPDFDVLYENPNRVCLIIQERLSDIGVKNVKINKMDDCGEIIPVHYQIRIGNELLAHVYEPLACHSYNEIEIDGRKIRVGTIDTLLTFYLAFKYVNRPYYNPERLMCMAKFLFDVQQENRLEQRGILKRFSINCVGKQLTLDDIRVEKNEKFKELANKRGTKEYNSWFLKYNPSTSKKSKSIEEDTEEADSPETPPSSETTPKTKKNKKSKKTKKSQKTPAKTTTKHKRSKPKDAFQKLFSKSSNN</sequence>
<evidence type="ECO:0000256" key="7">
    <source>
        <dbReference type="ARBA" id="ARBA00023163"/>
    </source>
</evidence>
<accession>A0A6C0HWE0</accession>
<evidence type="ECO:0000313" key="10">
    <source>
        <dbReference type="EMBL" id="QHT84203.1"/>
    </source>
</evidence>
<reference evidence="10" key="1">
    <citation type="journal article" date="2020" name="Nature">
        <title>Giant virus diversity and host interactions through global metagenomics.</title>
        <authorList>
            <person name="Schulz F."/>
            <person name="Roux S."/>
            <person name="Paez-Espino D."/>
            <person name="Jungbluth S."/>
            <person name="Walsh D.A."/>
            <person name="Denef V.J."/>
            <person name="McMahon K.D."/>
            <person name="Konstantinidis K.T."/>
            <person name="Eloe-Fadrosh E.A."/>
            <person name="Kyrpides N.C."/>
            <person name="Woyke T."/>
        </authorList>
    </citation>
    <scope>NUCLEOTIDE SEQUENCE</scope>
    <source>
        <strain evidence="10">GVMAG-M-3300023184-16</strain>
    </source>
</reference>
<dbReference type="AlphaFoldDB" id="A0A6C0HWE0"/>
<evidence type="ECO:0000256" key="1">
    <source>
        <dbReference type="ARBA" id="ARBA00004328"/>
    </source>
</evidence>
<evidence type="ECO:0000256" key="8">
    <source>
        <dbReference type="SAM" id="MobiDB-lite"/>
    </source>
</evidence>
<dbReference type="GO" id="GO:0006397">
    <property type="term" value="P:mRNA processing"/>
    <property type="evidence" value="ECO:0007669"/>
    <property type="project" value="UniProtKB-KW"/>
</dbReference>
<evidence type="ECO:0000256" key="6">
    <source>
        <dbReference type="ARBA" id="ARBA00022844"/>
    </source>
</evidence>
<organism evidence="10">
    <name type="scientific">viral metagenome</name>
    <dbReference type="NCBI Taxonomy" id="1070528"/>
    <lineage>
        <taxon>unclassified sequences</taxon>
        <taxon>metagenomes</taxon>
        <taxon>organismal metagenomes</taxon>
    </lineage>
</organism>
<keyword evidence="2" id="KW-0507">mRNA processing</keyword>
<dbReference type="EMBL" id="MN740016">
    <property type="protein sequence ID" value="QHT84203.1"/>
    <property type="molecule type" value="Genomic_DNA"/>
</dbReference>
<evidence type="ECO:0000256" key="2">
    <source>
        <dbReference type="ARBA" id="ARBA00022664"/>
    </source>
</evidence>
<keyword evidence="3" id="KW-0808">Transferase</keyword>
<feature type="region of interest" description="Disordered" evidence="8">
    <location>
        <begin position="450"/>
        <end position="518"/>
    </location>
</feature>